<organism evidence="3">
    <name type="scientific">hydrothermal vent metagenome</name>
    <dbReference type="NCBI Taxonomy" id="652676"/>
    <lineage>
        <taxon>unclassified sequences</taxon>
        <taxon>metagenomes</taxon>
        <taxon>ecological metagenomes</taxon>
    </lineage>
</organism>
<dbReference type="SUPFAM" id="SSF81296">
    <property type="entry name" value="E set domains"/>
    <property type="match status" value="1"/>
</dbReference>
<gene>
    <name evidence="3" type="ORF">MNBD_NITROSPIRAE01-925</name>
</gene>
<dbReference type="Gene3D" id="3.90.420.10">
    <property type="entry name" value="Oxidoreductase, molybdopterin-binding domain"/>
    <property type="match status" value="1"/>
</dbReference>
<name>A0A3B1CJ15_9ZZZZ</name>
<evidence type="ECO:0000259" key="2">
    <source>
        <dbReference type="Pfam" id="PF03404"/>
    </source>
</evidence>
<evidence type="ECO:0000313" key="3">
    <source>
        <dbReference type="EMBL" id="VAX26571.1"/>
    </source>
</evidence>
<proteinExistence type="predicted"/>
<protein>
    <submittedName>
        <fullName evidence="3">Uncharacterized protein</fullName>
    </submittedName>
</protein>
<dbReference type="InterPro" id="IPR036374">
    <property type="entry name" value="OxRdtase_Mopterin-bd_sf"/>
</dbReference>
<dbReference type="Gene3D" id="2.60.40.650">
    <property type="match status" value="1"/>
</dbReference>
<dbReference type="AlphaFoldDB" id="A0A3B1CJ15"/>
<dbReference type="Pfam" id="PF03404">
    <property type="entry name" value="Mo-co_dimer"/>
    <property type="match status" value="1"/>
</dbReference>
<dbReference type="InterPro" id="IPR014756">
    <property type="entry name" value="Ig_E-set"/>
</dbReference>
<dbReference type="Pfam" id="PF00174">
    <property type="entry name" value="Oxidored_molyb"/>
    <property type="match status" value="1"/>
</dbReference>
<evidence type="ECO:0000259" key="1">
    <source>
        <dbReference type="Pfam" id="PF00174"/>
    </source>
</evidence>
<dbReference type="InterPro" id="IPR005066">
    <property type="entry name" value="MoCF_OxRdtse_dimer"/>
</dbReference>
<dbReference type="PANTHER" id="PTHR19372">
    <property type="entry name" value="SULFITE REDUCTASE"/>
    <property type="match status" value="1"/>
</dbReference>
<dbReference type="SUPFAM" id="SSF56524">
    <property type="entry name" value="Oxidoreductase molybdopterin-binding domain"/>
    <property type="match status" value="1"/>
</dbReference>
<dbReference type="EMBL" id="UOGF01000016">
    <property type="protein sequence ID" value="VAX26571.1"/>
    <property type="molecule type" value="Genomic_DNA"/>
</dbReference>
<sequence length="355" mass="39981">MLLKSKDSLDIISVMPKITPGIYVEKLKRRKFLQVSGLGITSTLFAKRAQAGSFFMKRFLALPPKKTPFITPTEDFYIVQYSGPQTVDVNTWSLKITGKVKKPLRLTYEDILKRPAIERMVTLTCIDNEVAGDLISNALWKGIELKDLLAEAQPQSAVVDVALYGADDYSDSITFERATQYDVFLAYEMNGEPLDKNHGFPLRAIVPGLYGIKNVKWLTQLELTDYDYKGYWQKKSWTDQGTIKVSSRIDAPGPYNTIKKGDTFRGIAFSGYNGIGMVEISFDDTKTWQRVKLDAKATSPYAWVHWHYAWETASPGDHRVYVRATDRIGRTQTSFIAGAFPEGTSGLHSIVAFVE</sequence>
<dbReference type="PANTHER" id="PTHR19372:SF7">
    <property type="entry name" value="SULFITE OXIDASE, MITOCHONDRIAL"/>
    <property type="match status" value="1"/>
</dbReference>
<feature type="domain" description="Oxidoreductase molybdopterin-binding" evidence="1">
    <location>
        <begin position="86"/>
        <end position="232"/>
    </location>
</feature>
<dbReference type="GO" id="GO:0030151">
    <property type="term" value="F:molybdenum ion binding"/>
    <property type="evidence" value="ECO:0007669"/>
    <property type="project" value="InterPro"/>
</dbReference>
<dbReference type="InterPro" id="IPR000572">
    <property type="entry name" value="OxRdtase_Mopterin-bd_dom"/>
</dbReference>
<dbReference type="GO" id="GO:0043546">
    <property type="term" value="F:molybdopterin cofactor binding"/>
    <property type="evidence" value="ECO:0007669"/>
    <property type="project" value="TreeGrafter"/>
</dbReference>
<dbReference type="GO" id="GO:0020037">
    <property type="term" value="F:heme binding"/>
    <property type="evidence" value="ECO:0007669"/>
    <property type="project" value="TreeGrafter"/>
</dbReference>
<dbReference type="GO" id="GO:0008482">
    <property type="term" value="F:sulfite oxidase activity"/>
    <property type="evidence" value="ECO:0007669"/>
    <property type="project" value="TreeGrafter"/>
</dbReference>
<dbReference type="GO" id="GO:0006790">
    <property type="term" value="P:sulfur compound metabolic process"/>
    <property type="evidence" value="ECO:0007669"/>
    <property type="project" value="TreeGrafter"/>
</dbReference>
<reference evidence="3" key="1">
    <citation type="submission" date="2018-06" db="EMBL/GenBank/DDBJ databases">
        <authorList>
            <person name="Zhirakovskaya E."/>
        </authorList>
    </citation>
    <scope>NUCLEOTIDE SEQUENCE</scope>
</reference>
<feature type="domain" description="Moybdenum cofactor oxidoreductase dimerisation" evidence="2">
    <location>
        <begin position="243"/>
        <end position="332"/>
    </location>
</feature>
<accession>A0A3B1CJ15</accession>